<dbReference type="EMBL" id="AP022213">
    <property type="protein sequence ID" value="BBT16931.1"/>
    <property type="molecule type" value="Genomic_DNA"/>
</dbReference>
<dbReference type="InterPro" id="IPR006311">
    <property type="entry name" value="TAT_signal"/>
</dbReference>
<dbReference type="Proteomes" id="UP000515591">
    <property type="component" value="Chromosome"/>
</dbReference>
<dbReference type="PROSITE" id="PS51318">
    <property type="entry name" value="TAT"/>
    <property type="match status" value="1"/>
</dbReference>
<dbReference type="GeneID" id="57398247"/>
<reference evidence="2 3" key="2">
    <citation type="journal article" date="2020" name="Microbiol. Resour. Announc.">
        <title>Complete genome sequence of Pseudomonas otitidis strain MrB4, isolated from Lake Biwa in Japan.</title>
        <authorList>
            <person name="Miyazaki K."/>
            <person name="Hase E."/>
            <person name="Maruya T."/>
        </authorList>
    </citation>
    <scope>NUCLEOTIDE SEQUENCE [LARGE SCALE GENOMIC DNA]</scope>
    <source>
        <strain evidence="2 3">MrB4</strain>
    </source>
</reference>
<proteinExistence type="predicted"/>
<name>A0A1I0UHP3_9GAMM</name>
<dbReference type="KEGG" id="poj:PtoMrB4_30320"/>
<gene>
    <name evidence="2" type="ORF">PtoMrB4_30320</name>
    <name evidence="1" type="ORF">WP8S17C03_29800</name>
</gene>
<evidence type="ECO:0000313" key="3">
    <source>
        <dbReference type="Proteomes" id="UP000501237"/>
    </source>
</evidence>
<reference evidence="1 4" key="1">
    <citation type="submission" date="2019-12" db="EMBL/GenBank/DDBJ databases">
        <title>complete genome sequences of Pseudomonas otitidis str. WP8-S17-CRE-03 isolated from wastewater treatment plant effluent.</title>
        <authorList>
            <person name="Sekizuka T."/>
            <person name="Itokawa K."/>
            <person name="Yatsu K."/>
            <person name="Inamine Y."/>
            <person name="Kuroda M."/>
        </authorList>
    </citation>
    <scope>NUCLEOTIDE SEQUENCE [LARGE SCALE GENOMIC DNA]</scope>
    <source>
        <strain evidence="1 4">WP8-S17-CRE-03</strain>
    </source>
</reference>
<dbReference type="RefSeq" id="WP_044407550.1">
    <property type="nucleotide sequence ID" value="NZ_AP022213.1"/>
</dbReference>
<sequence length="185" mass="20091">MFDATLNRRHFLKGSSGALLGTLLFTSGPIALVAPSLTWALDLHHLDSALALRLMAVVKRLYPHDGMEDAVYAFAVQALDRQAGQDPALGGLLRDGLDALDRDAGGDWSSRSEAEQEALLRAIQHTAFFRQVRAQASRALYSNELAYRHFGYEGASFGKGGYLMRGFNDLRWLPAAPADASPSAT</sequence>
<organism evidence="2 3">
    <name type="scientific">Metapseudomonas otitidis</name>
    <dbReference type="NCBI Taxonomy" id="319939"/>
    <lineage>
        <taxon>Bacteria</taxon>
        <taxon>Pseudomonadati</taxon>
        <taxon>Pseudomonadota</taxon>
        <taxon>Gammaproteobacteria</taxon>
        <taxon>Pseudomonadales</taxon>
        <taxon>Pseudomonadaceae</taxon>
        <taxon>Metapseudomonas</taxon>
    </lineage>
</organism>
<dbReference type="AlphaFoldDB" id="A0A1I0UHP3"/>
<evidence type="ECO:0000313" key="2">
    <source>
        <dbReference type="EMBL" id="BCA29055.1"/>
    </source>
</evidence>
<evidence type="ECO:0000313" key="1">
    <source>
        <dbReference type="EMBL" id="BBT16931.1"/>
    </source>
</evidence>
<protein>
    <submittedName>
        <fullName evidence="2">Uncharacterized protein</fullName>
    </submittedName>
</protein>
<dbReference type="Proteomes" id="UP000501237">
    <property type="component" value="Chromosome"/>
</dbReference>
<dbReference type="EMBL" id="AP022642">
    <property type="protein sequence ID" value="BCA29055.1"/>
    <property type="molecule type" value="Genomic_DNA"/>
</dbReference>
<accession>A0A1I0UHP3</accession>
<evidence type="ECO:0000313" key="4">
    <source>
        <dbReference type="Proteomes" id="UP000515591"/>
    </source>
</evidence>
<dbReference type="STRING" id="319939.SAMN05216263_112184"/>